<gene>
    <name evidence="2" type="ORF">GMARGA_LOCUS18367</name>
</gene>
<keyword evidence="3" id="KW-1185">Reference proteome</keyword>
<accession>A0ABN7VG86</accession>
<comment type="caution">
    <text evidence="2">The sequence shown here is derived from an EMBL/GenBank/DDBJ whole genome shotgun (WGS) entry which is preliminary data.</text>
</comment>
<feature type="region of interest" description="Disordered" evidence="1">
    <location>
        <begin position="22"/>
        <end position="67"/>
    </location>
</feature>
<evidence type="ECO:0000313" key="3">
    <source>
        <dbReference type="Proteomes" id="UP000789901"/>
    </source>
</evidence>
<reference evidence="2 3" key="1">
    <citation type="submission" date="2021-06" db="EMBL/GenBank/DDBJ databases">
        <authorList>
            <person name="Kallberg Y."/>
            <person name="Tangrot J."/>
            <person name="Rosling A."/>
        </authorList>
    </citation>
    <scope>NUCLEOTIDE SEQUENCE [LARGE SCALE GENOMIC DNA]</scope>
    <source>
        <strain evidence="2 3">120-4 pot B 10/14</strain>
    </source>
</reference>
<sequence length="161" mass="18959">MEVGFLDDTDVLESTFSFEERDLILTDDEANNDKASNKPDNEPEEEEFGEEPGEVSDDESEALTDEEDIVTNVRYTRKWRYRLTLLKVHQHDLPICKQKLLQRLYLLSLYNLPLAHLERVLNNPTFMPKLYFGPGVIREEKDEFWHGNLWCKIPLLLESMQ</sequence>
<dbReference type="EMBL" id="CAJVQB010014614">
    <property type="protein sequence ID" value="CAG8769517.1"/>
    <property type="molecule type" value="Genomic_DNA"/>
</dbReference>
<evidence type="ECO:0000313" key="2">
    <source>
        <dbReference type="EMBL" id="CAG8769517.1"/>
    </source>
</evidence>
<feature type="compositionally biased region" description="Acidic residues" evidence="1">
    <location>
        <begin position="42"/>
        <end position="67"/>
    </location>
</feature>
<name>A0ABN7VG86_GIGMA</name>
<evidence type="ECO:0000256" key="1">
    <source>
        <dbReference type="SAM" id="MobiDB-lite"/>
    </source>
</evidence>
<dbReference type="Proteomes" id="UP000789901">
    <property type="component" value="Unassembled WGS sequence"/>
</dbReference>
<proteinExistence type="predicted"/>
<organism evidence="2 3">
    <name type="scientific">Gigaspora margarita</name>
    <dbReference type="NCBI Taxonomy" id="4874"/>
    <lineage>
        <taxon>Eukaryota</taxon>
        <taxon>Fungi</taxon>
        <taxon>Fungi incertae sedis</taxon>
        <taxon>Mucoromycota</taxon>
        <taxon>Glomeromycotina</taxon>
        <taxon>Glomeromycetes</taxon>
        <taxon>Diversisporales</taxon>
        <taxon>Gigasporaceae</taxon>
        <taxon>Gigaspora</taxon>
    </lineage>
</organism>
<protein>
    <submittedName>
        <fullName evidence="2">37392_t:CDS:1</fullName>
    </submittedName>
</protein>
<feature type="compositionally biased region" description="Basic and acidic residues" evidence="1">
    <location>
        <begin position="31"/>
        <end position="41"/>
    </location>
</feature>